<evidence type="ECO:0000313" key="2">
    <source>
        <dbReference type="EMBL" id="CAF0762321.1"/>
    </source>
</evidence>
<feature type="compositionally biased region" description="Pro residues" evidence="1">
    <location>
        <begin position="15"/>
        <end position="25"/>
    </location>
</feature>
<comment type="caution">
    <text evidence="2">The sequence shown here is derived from an EMBL/GenBank/DDBJ whole genome shotgun (WGS) entry which is preliminary data.</text>
</comment>
<proteinExistence type="predicted"/>
<protein>
    <submittedName>
        <fullName evidence="2">Uncharacterized protein</fullName>
    </submittedName>
</protein>
<evidence type="ECO:0000313" key="3">
    <source>
        <dbReference type="Proteomes" id="UP000663864"/>
    </source>
</evidence>
<feature type="region of interest" description="Disordered" evidence="1">
    <location>
        <begin position="1"/>
        <end position="26"/>
    </location>
</feature>
<sequence length="254" mass="28787">MASLATILHSCKSPPVKPKPPPTPAVPLVDLRKYPAKPIARVPPRRPPPVAAAHPPFQCRKPLCEDYIRKLNLSKAYFANQHDRCFCRQCHDPSRKDEKCGHRCTKFHGWIRLGLRLNEAHKKQWKIFTEWKTSYYGTSPNLLSSILSNRFIPFDGDQLADGTQFNSGHPDPSHCTTCSSLADASQSKFTVRSNFKAMDGNNYYVRVVLQCKQQPDTIIVKKDATSFQKTEWATKARSSVVPFGLLIQLQLQKI</sequence>
<evidence type="ECO:0000256" key="1">
    <source>
        <dbReference type="SAM" id="MobiDB-lite"/>
    </source>
</evidence>
<dbReference type="AlphaFoldDB" id="A0A813Q5H0"/>
<dbReference type="EMBL" id="CAJNOT010000006">
    <property type="protein sequence ID" value="CAF0762321.1"/>
    <property type="molecule type" value="Genomic_DNA"/>
</dbReference>
<name>A0A813Q5H0_9BILA</name>
<dbReference type="Proteomes" id="UP000663864">
    <property type="component" value="Unassembled WGS sequence"/>
</dbReference>
<gene>
    <name evidence="2" type="ORF">ZHD862_LOCUS401</name>
</gene>
<reference evidence="2" key="1">
    <citation type="submission" date="2021-02" db="EMBL/GenBank/DDBJ databases">
        <authorList>
            <person name="Nowell W R."/>
        </authorList>
    </citation>
    <scope>NUCLEOTIDE SEQUENCE</scope>
</reference>
<organism evidence="2 3">
    <name type="scientific">Rotaria sordida</name>
    <dbReference type="NCBI Taxonomy" id="392033"/>
    <lineage>
        <taxon>Eukaryota</taxon>
        <taxon>Metazoa</taxon>
        <taxon>Spiralia</taxon>
        <taxon>Gnathifera</taxon>
        <taxon>Rotifera</taxon>
        <taxon>Eurotatoria</taxon>
        <taxon>Bdelloidea</taxon>
        <taxon>Philodinida</taxon>
        <taxon>Philodinidae</taxon>
        <taxon>Rotaria</taxon>
    </lineage>
</organism>
<accession>A0A813Q5H0</accession>